<feature type="region of interest" description="Disordered" evidence="1">
    <location>
        <begin position="178"/>
        <end position="199"/>
    </location>
</feature>
<dbReference type="STRING" id="78410.A0A0N8H7M5"/>
<dbReference type="InterPro" id="IPR043519">
    <property type="entry name" value="NT_sf"/>
</dbReference>
<proteinExistence type="predicted"/>
<dbReference type="EMBL" id="LKCW01000053">
    <property type="protein sequence ID" value="KPM42188.1"/>
    <property type="molecule type" value="Genomic_DNA"/>
</dbReference>
<reference evidence="2 3" key="1">
    <citation type="submission" date="2015-09" db="EMBL/GenBank/DDBJ databases">
        <title>Draft genome of a European isolate of the apple canker pathogen Neonectria ditissima.</title>
        <authorList>
            <person name="Gomez-Cortecero A."/>
            <person name="Harrison R.J."/>
            <person name="Armitage A.D."/>
        </authorList>
    </citation>
    <scope>NUCLEOTIDE SEQUENCE [LARGE SCALE GENOMIC DNA]</scope>
    <source>
        <strain evidence="2 3">R09/05</strain>
    </source>
</reference>
<dbReference type="OrthoDB" id="10066232at2759"/>
<keyword evidence="3" id="KW-1185">Reference proteome</keyword>
<sequence length="244" mass="27127">MSSITAAASPASAEIYDTDRFGELYYVSREPDQRNLGLAARFMISLFRRHNIAFALLGGWAIFLRGGTRSTQDVDFTVATTMDLLKEAMLPEQRRGQLVPRGKPVLTPEIHRLCIPQIHGATSIQVFVYTGGPWDPSVPHARLYTVSVDIIIGGTSSPSLHFVPQCMSRRIQVRPGYLNTPPDLPTGSEELRPVPETTQGRQPVPVIDLFYQLTTKLSAYSTRRETGGQNDYSDLDFLVRAYGL</sequence>
<evidence type="ECO:0000313" key="2">
    <source>
        <dbReference type="EMBL" id="KPM42188.1"/>
    </source>
</evidence>
<name>A0A0N8H7M5_9HYPO</name>
<organism evidence="2 3">
    <name type="scientific">Neonectria ditissima</name>
    <dbReference type="NCBI Taxonomy" id="78410"/>
    <lineage>
        <taxon>Eukaryota</taxon>
        <taxon>Fungi</taxon>
        <taxon>Dikarya</taxon>
        <taxon>Ascomycota</taxon>
        <taxon>Pezizomycotina</taxon>
        <taxon>Sordariomycetes</taxon>
        <taxon>Hypocreomycetidae</taxon>
        <taxon>Hypocreales</taxon>
        <taxon>Nectriaceae</taxon>
        <taxon>Neonectria</taxon>
    </lineage>
</organism>
<dbReference type="SUPFAM" id="SSF81301">
    <property type="entry name" value="Nucleotidyltransferase"/>
    <property type="match status" value="1"/>
</dbReference>
<dbReference type="Proteomes" id="UP000050424">
    <property type="component" value="Unassembled WGS sequence"/>
</dbReference>
<gene>
    <name evidence="2" type="ORF">AK830_g4440</name>
</gene>
<evidence type="ECO:0000313" key="3">
    <source>
        <dbReference type="Proteomes" id="UP000050424"/>
    </source>
</evidence>
<dbReference type="AlphaFoldDB" id="A0A0N8H7M5"/>
<evidence type="ECO:0000256" key="1">
    <source>
        <dbReference type="SAM" id="MobiDB-lite"/>
    </source>
</evidence>
<comment type="caution">
    <text evidence="2">The sequence shown here is derived from an EMBL/GenBank/DDBJ whole genome shotgun (WGS) entry which is preliminary data.</text>
</comment>
<protein>
    <submittedName>
        <fullName evidence="2">Uncharacterized protein</fullName>
    </submittedName>
</protein>
<accession>A0A0N8H7M5</accession>